<accession>A0A4U1MMG1</accession>
<dbReference type="Pfam" id="PF02643">
    <property type="entry name" value="DUF192"/>
    <property type="match status" value="1"/>
</dbReference>
<evidence type="ECO:0000313" key="2">
    <source>
        <dbReference type="Proteomes" id="UP000310541"/>
    </source>
</evidence>
<dbReference type="InterPro" id="IPR003795">
    <property type="entry name" value="DUF192"/>
</dbReference>
<evidence type="ECO:0000313" key="1">
    <source>
        <dbReference type="EMBL" id="TKD72137.1"/>
    </source>
</evidence>
<dbReference type="AlphaFoldDB" id="A0A4U1MMG1"/>
<organism evidence="1 2">
    <name type="scientific">Guptibacillus hwajinpoensis</name>
    <dbReference type="NCBI Taxonomy" id="208199"/>
    <lineage>
        <taxon>Bacteria</taxon>
        <taxon>Bacillati</taxon>
        <taxon>Bacillota</taxon>
        <taxon>Bacilli</taxon>
        <taxon>Bacillales</taxon>
        <taxon>Guptibacillaceae</taxon>
        <taxon>Guptibacillus</taxon>
    </lineage>
</organism>
<dbReference type="Gene3D" id="2.60.120.1140">
    <property type="entry name" value="Protein of unknown function DUF192"/>
    <property type="match status" value="1"/>
</dbReference>
<protein>
    <submittedName>
        <fullName evidence="1">DUF192 domain-containing protein</fullName>
    </submittedName>
</protein>
<sequence length="113" mass="13051">MLREEENTLYRTVPYTILRADTFLTRFKGLMFRRIPLKDEGLLIVPCNSIHMCFMFFSIDVVFLTKNHEIIKVVENLKPWHFVSPIKGAHAVLELPAGSIKDSSIKVGEFIKV</sequence>
<comment type="caution">
    <text evidence="1">The sequence shown here is derived from an EMBL/GenBank/DDBJ whole genome shotgun (WGS) entry which is preliminary data.</text>
</comment>
<dbReference type="EMBL" id="SWFM01000001">
    <property type="protein sequence ID" value="TKD72137.1"/>
    <property type="molecule type" value="Genomic_DNA"/>
</dbReference>
<dbReference type="PANTHER" id="PTHR37953">
    <property type="entry name" value="UPF0127 PROTEIN MJ1496"/>
    <property type="match status" value="1"/>
</dbReference>
<gene>
    <name evidence="1" type="ORF">FBF83_04880</name>
</gene>
<dbReference type="Proteomes" id="UP000310541">
    <property type="component" value="Unassembled WGS sequence"/>
</dbReference>
<name>A0A4U1MMG1_9BACL</name>
<dbReference type="InterPro" id="IPR038695">
    <property type="entry name" value="Saro_0823-like_sf"/>
</dbReference>
<proteinExistence type="predicted"/>
<dbReference type="PANTHER" id="PTHR37953:SF1">
    <property type="entry name" value="UPF0127 PROTEIN MJ1496"/>
    <property type="match status" value="1"/>
</dbReference>
<dbReference type="RefSeq" id="WP_136945987.1">
    <property type="nucleotide sequence ID" value="NZ_SWFM01000001.1"/>
</dbReference>
<dbReference type="OrthoDB" id="9813379at2"/>
<reference evidence="1 2" key="1">
    <citation type="submission" date="2019-04" db="EMBL/GenBank/DDBJ databases">
        <title>Genome sequence of Bacillus hwajinpoensis strain Y2.</title>
        <authorList>
            <person name="Fair J.L."/>
            <person name="Maclea K.S."/>
        </authorList>
    </citation>
    <scope>NUCLEOTIDE SEQUENCE [LARGE SCALE GENOMIC DNA]</scope>
    <source>
        <strain evidence="1 2">Y2</strain>
    </source>
</reference>